<keyword evidence="2" id="KW-1133">Transmembrane helix</keyword>
<keyword evidence="2" id="KW-0812">Transmembrane</keyword>
<dbReference type="OrthoDB" id="10573329at2759"/>
<feature type="region of interest" description="Disordered" evidence="1">
    <location>
        <begin position="133"/>
        <end position="172"/>
    </location>
</feature>
<protein>
    <submittedName>
        <fullName evidence="3">Uncharacterized protein</fullName>
    </submittedName>
</protein>
<evidence type="ECO:0000256" key="1">
    <source>
        <dbReference type="SAM" id="MobiDB-lite"/>
    </source>
</evidence>
<evidence type="ECO:0000313" key="4">
    <source>
        <dbReference type="Proteomes" id="UP000663852"/>
    </source>
</evidence>
<dbReference type="EMBL" id="CAJNOJ010000257">
    <property type="protein sequence ID" value="CAF1344475.1"/>
    <property type="molecule type" value="Genomic_DNA"/>
</dbReference>
<comment type="caution">
    <text evidence="3">The sequence shown here is derived from an EMBL/GenBank/DDBJ whole genome shotgun (WGS) entry which is preliminary data.</text>
</comment>
<keyword evidence="2" id="KW-0472">Membrane</keyword>
<gene>
    <name evidence="3" type="ORF">EDS130_LOCUS32923</name>
</gene>
<sequence length="406" mass="41705">MKYFSFVLHVGHHQQSHKIVTQIQPGPRSVTPNIDKPWTPNSFSDLLNERESKPDKAKRSIGAWLKEHACCCCIVTTIILLLLIAALIVGLVVGLKKSDGTSAAAATINYNTTTSTSTTSTSATTTTVTTTTTSTASTSTTSSTSSTSTSTTSTSTATTSTTSTNTLSTTTTTATTSTTTSTATTTTTSTATTTSTSATTTSTSATTSTATTTSTSATTSTATTTTSTATTTSTSATTTTTTTTKPVCTTQVTFDDISGQSSSSGTVPNGYKNLNWVNTVYINASSAPIGGLRSIVPASSYVAYNPGGSNITISSANGSSFSFDSITWTSAWRSGLNISIALFRLGSFRLGTSRAVFAANSTLFQCTVCTNIDTIVLSAGSGTPYSGLSQNGTEMVIDNLCVSFGY</sequence>
<accession>A0A815GX24</accession>
<evidence type="ECO:0000256" key="2">
    <source>
        <dbReference type="SAM" id="Phobius"/>
    </source>
</evidence>
<organism evidence="3 4">
    <name type="scientific">Adineta ricciae</name>
    <name type="common">Rotifer</name>
    <dbReference type="NCBI Taxonomy" id="249248"/>
    <lineage>
        <taxon>Eukaryota</taxon>
        <taxon>Metazoa</taxon>
        <taxon>Spiralia</taxon>
        <taxon>Gnathifera</taxon>
        <taxon>Rotifera</taxon>
        <taxon>Eurotatoria</taxon>
        <taxon>Bdelloidea</taxon>
        <taxon>Adinetida</taxon>
        <taxon>Adinetidae</taxon>
        <taxon>Adineta</taxon>
    </lineage>
</organism>
<evidence type="ECO:0000313" key="3">
    <source>
        <dbReference type="EMBL" id="CAF1344475.1"/>
    </source>
</evidence>
<feature type="transmembrane region" description="Helical" evidence="2">
    <location>
        <begin position="69"/>
        <end position="93"/>
    </location>
</feature>
<reference evidence="3" key="1">
    <citation type="submission" date="2021-02" db="EMBL/GenBank/DDBJ databases">
        <authorList>
            <person name="Nowell W R."/>
        </authorList>
    </citation>
    <scope>NUCLEOTIDE SEQUENCE</scope>
</reference>
<dbReference type="Proteomes" id="UP000663852">
    <property type="component" value="Unassembled WGS sequence"/>
</dbReference>
<proteinExistence type="predicted"/>
<name>A0A815GX24_ADIRI</name>
<dbReference type="AlphaFoldDB" id="A0A815GX24"/>